<protein>
    <submittedName>
        <fullName evidence="1">RraA family protein</fullName>
    </submittedName>
</protein>
<dbReference type="KEGG" id="meme:HYG87_03735"/>
<organism evidence="1 2">
    <name type="scientific">Methanobacterium alkalithermotolerans</name>
    <dbReference type="NCBI Taxonomy" id="2731220"/>
    <lineage>
        <taxon>Archaea</taxon>
        <taxon>Methanobacteriati</taxon>
        <taxon>Methanobacteriota</taxon>
        <taxon>Methanomada group</taxon>
        <taxon>Methanobacteria</taxon>
        <taxon>Methanobacteriales</taxon>
        <taxon>Methanobacteriaceae</taxon>
        <taxon>Methanobacterium</taxon>
    </lineage>
</organism>
<evidence type="ECO:0000313" key="1">
    <source>
        <dbReference type="EMBL" id="QUH22944.1"/>
    </source>
</evidence>
<dbReference type="InterPro" id="IPR036704">
    <property type="entry name" value="RraA/RraA-like_sf"/>
</dbReference>
<name>A0A8T8K3E8_9EURY</name>
<dbReference type="PANTHER" id="PTHR33254">
    <property type="entry name" value="4-HYDROXY-4-METHYL-2-OXOGLUTARATE ALDOLASE 3-RELATED"/>
    <property type="match status" value="1"/>
</dbReference>
<dbReference type="Proteomes" id="UP000681041">
    <property type="component" value="Chromosome"/>
</dbReference>
<evidence type="ECO:0000313" key="2">
    <source>
        <dbReference type="Proteomes" id="UP000681041"/>
    </source>
</evidence>
<dbReference type="GO" id="GO:0008948">
    <property type="term" value="F:oxaloacetate decarboxylase activity"/>
    <property type="evidence" value="ECO:0007669"/>
    <property type="project" value="TreeGrafter"/>
</dbReference>
<dbReference type="InterPro" id="IPR005493">
    <property type="entry name" value="RraA/RraA-like"/>
</dbReference>
<sequence length="220" mass="24398">MDGKRRKSPHRLLDKFFTEKSDFKKLIPHLSTPQISDSLKQVTGNQGTISGVKSLNGQKLFGNILTLSTKDDDWGTSVRGIDHALPGEVIFIFTEGENNAVWGELTSKAAKNKGIAGTIIFGACRDLDSIKNIKYPVFARKVIPHAGRPRNEGKINIKLDCQGTMVHPGDYLFGDECGVVVVPRENFIEVMEVAEEIKKRENVIVKQIEEGKPLSEILNI</sequence>
<dbReference type="Gene3D" id="3.50.30.40">
    <property type="entry name" value="Ribonuclease E inhibitor RraA/RraA-like"/>
    <property type="match status" value="1"/>
</dbReference>
<dbReference type="SUPFAM" id="SSF89562">
    <property type="entry name" value="RraA-like"/>
    <property type="match status" value="1"/>
</dbReference>
<accession>A0A8T8K3E8</accession>
<dbReference type="Pfam" id="PF03737">
    <property type="entry name" value="RraA-like"/>
    <property type="match status" value="1"/>
</dbReference>
<dbReference type="OrthoDB" id="15246at2157"/>
<keyword evidence="2" id="KW-1185">Reference proteome</keyword>
<gene>
    <name evidence="1" type="ORF">HYG87_03735</name>
</gene>
<dbReference type="EMBL" id="CP058560">
    <property type="protein sequence ID" value="QUH22944.1"/>
    <property type="molecule type" value="Genomic_DNA"/>
</dbReference>
<dbReference type="CDD" id="cd16841">
    <property type="entry name" value="RraA_family"/>
    <property type="match status" value="1"/>
</dbReference>
<dbReference type="PANTHER" id="PTHR33254:SF4">
    <property type="entry name" value="4-HYDROXY-4-METHYL-2-OXOGLUTARATE ALDOLASE 3-RELATED"/>
    <property type="match status" value="1"/>
</dbReference>
<reference evidence="1" key="1">
    <citation type="submission" date="2020-07" db="EMBL/GenBank/DDBJ databases">
        <title>Methanobacterium. sp. MethCan genome.</title>
        <authorList>
            <person name="Postec A."/>
            <person name="Quemeneur M."/>
        </authorList>
    </citation>
    <scope>NUCLEOTIDE SEQUENCE</scope>
    <source>
        <strain evidence="1">MethCAN</strain>
    </source>
</reference>
<dbReference type="RefSeq" id="WP_211533890.1">
    <property type="nucleotide sequence ID" value="NZ_CP058560.1"/>
</dbReference>
<dbReference type="GO" id="GO:0047443">
    <property type="term" value="F:4-hydroxy-4-methyl-2-oxoglutarate aldolase activity"/>
    <property type="evidence" value="ECO:0007669"/>
    <property type="project" value="TreeGrafter"/>
</dbReference>
<dbReference type="GeneID" id="64819846"/>
<proteinExistence type="predicted"/>
<dbReference type="AlphaFoldDB" id="A0A8T8K3E8"/>